<feature type="compositionally biased region" description="Basic and acidic residues" evidence="2">
    <location>
        <begin position="237"/>
        <end position="252"/>
    </location>
</feature>
<name>A0ABP1RD93_9HEXA</name>
<dbReference type="SMART" id="SM00443">
    <property type="entry name" value="G_patch"/>
    <property type="match status" value="1"/>
</dbReference>
<feature type="domain" description="DRBM" evidence="3">
    <location>
        <begin position="698"/>
        <end position="768"/>
    </location>
</feature>
<reference evidence="5 6" key="1">
    <citation type="submission" date="2024-08" db="EMBL/GenBank/DDBJ databases">
        <authorList>
            <person name="Cucini C."/>
            <person name="Frati F."/>
        </authorList>
    </citation>
    <scope>NUCLEOTIDE SEQUENCE [LARGE SCALE GENOMIC DNA]</scope>
</reference>
<feature type="compositionally biased region" description="Low complexity" evidence="2">
    <location>
        <begin position="43"/>
        <end position="53"/>
    </location>
</feature>
<dbReference type="PROSITE" id="PS50137">
    <property type="entry name" value="DS_RBD"/>
    <property type="match status" value="1"/>
</dbReference>
<protein>
    <recommendedName>
        <fullName evidence="7">Protein SON</fullName>
    </recommendedName>
</protein>
<feature type="region of interest" description="Disordered" evidence="2">
    <location>
        <begin position="22"/>
        <end position="160"/>
    </location>
</feature>
<dbReference type="CDD" id="cd19870">
    <property type="entry name" value="DSRM_SON-like"/>
    <property type="match status" value="1"/>
</dbReference>
<feature type="compositionally biased region" description="Basic and acidic residues" evidence="2">
    <location>
        <begin position="57"/>
        <end position="69"/>
    </location>
</feature>
<keyword evidence="1" id="KW-0694">RNA-binding</keyword>
<dbReference type="InterPro" id="IPR000467">
    <property type="entry name" value="G_patch_dom"/>
</dbReference>
<feature type="compositionally biased region" description="Acidic residues" evidence="2">
    <location>
        <begin position="121"/>
        <end position="130"/>
    </location>
</feature>
<dbReference type="PANTHER" id="PTHR46528">
    <property type="entry name" value="PROTEIN SON"/>
    <property type="match status" value="1"/>
</dbReference>
<evidence type="ECO:0008006" key="7">
    <source>
        <dbReference type="Google" id="ProtNLM"/>
    </source>
</evidence>
<feature type="compositionally biased region" description="Basic and acidic residues" evidence="2">
    <location>
        <begin position="298"/>
        <end position="307"/>
    </location>
</feature>
<sequence length="829" mass="92886">MSKEEKSSSEILNELFSTFNSSFSADQSKSKKSKKKKKKRDSSTNSSSTGSPVKKSKQSDKKKSKEKVKEKLKKHDVKKIKEKIKVEKKKVKKKPEKKKPQDKIPIGDGFVVFSKSKPPDVEDGEIVDDEVDKKPKRSFQDDKLEFMSKSTSKLSASQAYKLDAEEKLLLGYGIERTSSKPIPSSSSSTSSYKPHKRSRSGSPSSSRSRKSRRSRSRSPTRPRVAPPRDQYRSSYLKFEKQREDAYERERQSSRNLNYDTDSYCEYHASRSRNTGSSSRSGFGYVGKSYYYDDVDESPPEKRDKQRDYGSSSWRHKHRSRSRSKSPRRSYYHPDDIIDKSELLEIARKNARKLLKSGVIGSDIFSRDQILAIKAGGKNVEDLTNYCRRLAKRDALGDARSSDEEDERFIHHPFHVKDKPLPTITLNIRNAVPLPVRTPQELAIESAKLRTVFPVSSGTQHRFKELEWKPVQDDDKKEQSTELVPLDGEAVASTAKPETASNVATVAPMMREDVQESSTTTTTKELLAIEAPPPPPKDDGISLDLPELPNVDISSVIGLRLKAMRMLQENPDSQNAKKQLEDATKLMKNWADAKALEPKFLTPAELSSGPQAWAKRDQLRKTTKLDSGMGMHLLQKMGWRPGEGLGKNKEGQLEPLALDVKTDKKGLTAAVEELMFGGKKNSSSSGPSMPVVYDLSGKHPVSALMELTAKRRWGAPEFQMCFEHGPPHKRQFVYKVIVNGVEYQPCVAVGNKKQAKANAAAFCLQSLGLLPTGSVQANELLQTVTDTPEPVPVVDETPSNPLGRSFTNAHNFLQTVKTDDELMPPPKMPT</sequence>
<dbReference type="SUPFAM" id="SSF54768">
    <property type="entry name" value="dsRNA-binding domain-like"/>
    <property type="match status" value="1"/>
</dbReference>
<dbReference type="InterPro" id="IPR032922">
    <property type="entry name" value="SON"/>
</dbReference>
<organism evidence="5 6">
    <name type="scientific">Orchesella dallaii</name>
    <dbReference type="NCBI Taxonomy" id="48710"/>
    <lineage>
        <taxon>Eukaryota</taxon>
        <taxon>Metazoa</taxon>
        <taxon>Ecdysozoa</taxon>
        <taxon>Arthropoda</taxon>
        <taxon>Hexapoda</taxon>
        <taxon>Collembola</taxon>
        <taxon>Entomobryomorpha</taxon>
        <taxon>Entomobryoidea</taxon>
        <taxon>Orchesellidae</taxon>
        <taxon>Orchesellinae</taxon>
        <taxon>Orchesella</taxon>
    </lineage>
</organism>
<feature type="compositionally biased region" description="Basic residues" evidence="2">
    <location>
        <begin position="30"/>
        <end position="40"/>
    </location>
</feature>
<evidence type="ECO:0000313" key="5">
    <source>
        <dbReference type="EMBL" id="CAL8124145.1"/>
    </source>
</evidence>
<feature type="domain" description="G-patch" evidence="4">
    <location>
        <begin position="625"/>
        <end position="671"/>
    </location>
</feature>
<evidence type="ECO:0000259" key="3">
    <source>
        <dbReference type="PROSITE" id="PS50137"/>
    </source>
</evidence>
<keyword evidence="6" id="KW-1185">Reference proteome</keyword>
<dbReference type="PANTHER" id="PTHR46528:SF1">
    <property type="entry name" value="PROTEIN SON"/>
    <property type="match status" value="1"/>
</dbReference>
<proteinExistence type="predicted"/>
<comment type="caution">
    <text evidence="5">The sequence shown here is derived from an EMBL/GenBank/DDBJ whole genome shotgun (WGS) entry which is preliminary data.</text>
</comment>
<feature type="compositionally biased region" description="Low complexity" evidence="2">
    <location>
        <begin position="179"/>
        <end position="192"/>
    </location>
</feature>
<evidence type="ECO:0000256" key="2">
    <source>
        <dbReference type="SAM" id="MobiDB-lite"/>
    </source>
</evidence>
<evidence type="ECO:0000259" key="4">
    <source>
        <dbReference type="PROSITE" id="PS50174"/>
    </source>
</evidence>
<gene>
    <name evidence="5" type="ORF">ODALV1_LOCUS20484</name>
</gene>
<dbReference type="Pfam" id="PF14709">
    <property type="entry name" value="DND1_DSRM"/>
    <property type="match status" value="1"/>
</dbReference>
<feature type="compositionally biased region" description="Basic residues" evidence="2">
    <location>
        <begin position="313"/>
        <end position="330"/>
    </location>
</feature>
<feature type="compositionally biased region" description="Polar residues" evidence="2">
    <location>
        <begin position="148"/>
        <end position="158"/>
    </location>
</feature>
<dbReference type="PROSITE" id="PS50174">
    <property type="entry name" value="G_PATCH"/>
    <property type="match status" value="1"/>
</dbReference>
<evidence type="ECO:0000313" key="6">
    <source>
        <dbReference type="Proteomes" id="UP001642540"/>
    </source>
</evidence>
<accession>A0ABP1RD93</accession>
<dbReference type="InterPro" id="IPR014720">
    <property type="entry name" value="dsRBD_dom"/>
</dbReference>
<dbReference type="Proteomes" id="UP001642540">
    <property type="component" value="Unassembled WGS sequence"/>
</dbReference>
<feature type="compositionally biased region" description="Basic residues" evidence="2">
    <location>
        <begin position="70"/>
        <end position="97"/>
    </location>
</feature>
<feature type="compositionally biased region" description="Basic residues" evidence="2">
    <location>
        <begin position="207"/>
        <end position="220"/>
    </location>
</feature>
<dbReference type="SMART" id="SM00358">
    <property type="entry name" value="DSRM"/>
    <property type="match status" value="1"/>
</dbReference>
<evidence type="ECO:0000256" key="1">
    <source>
        <dbReference type="PROSITE-ProRule" id="PRU00266"/>
    </source>
</evidence>
<feature type="region of interest" description="Disordered" evidence="2">
    <location>
        <begin position="291"/>
        <end position="332"/>
    </location>
</feature>
<dbReference type="EMBL" id="CAXLJM020000068">
    <property type="protein sequence ID" value="CAL8124145.1"/>
    <property type="molecule type" value="Genomic_DNA"/>
</dbReference>
<feature type="region of interest" description="Disordered" evidence="2">
    <location>
        <begin position="175"/>
        <end position="260"/>
    </location>
</feature>
<dbReference type="Gene3D" id="3.30.160.20">
    <property type="match status" value="1"/>
</dbReference>
<dbReference type="Pfam" id="PF01585">
    <property type="entry name" value="G-patch"/>
    <property type="match status" value="1"/>
</dbReference>